<evidence type="ECO:0000313" key="3">
    <source>
        <dbReference type="Proteomes" id="UP001327560"/>
    </source>
</evidence>
<feature type="region of interest" description="Disordered" evidence="1">
    <location>
        <begin position="70"/>
        <end position="114"/>
    </location>
</feature>
<evidence type="ECO:0000256" key="1">
    <source>
        <dbReference type="SAM" id="MobiDB-lite"/>
    </source>
</evidence>
<dbReference type="AlphaFoldDB" id="A0AAQ3QAZ8"/>
<name>A0AAQ3QAZ8_9LILI</name>
<feature type="compositionally biased region" description="Polar residues" evidence="1">
    <location>
        <begin position="70"/>
        <end position="83"/>
    </location>
</feature>
<reference evidence="2 3" key="1">
    <citation type="submission" date="2023-10" db="EMBL/GenBank/DDBJ databases">
        <title>Chromosome-scale genome assembly provides insights into flower coloration mechanisms of Canna indica.</title>
        <authorList>
            <person name="Li C."/>
        </authorList>
    </citation>
    <scope>NUCLEOTIDE SEQUENCE [LARGE SCALE GENOMIC DNA]</scope>
    <source>
        <tissue evidence="2">Flower</tissue>
    </source>
</reference>
<organism evidence="2 3">
    <name type="scientific">Canna indica</name>
    <name type="common">Indian-shot</name>
    <dbReference type="NCBI Taxonomy" id="4628"/>
    <lineage>
        <taxon>Eukaryota</taxon>
        <taxon>Viridiplantae</taxon>
        <taxon>Streptophyta</taxon>
        <taxon>Embryophyta</taxon>
        <taxon>Tracheophyta</taxon>
        <taxon>Spermatophyta</taxon>
        <taxon>Magnoliopsida</taxon>
        <taxon>Liliopsida</taxon>
        <taxon>Zingiberales</taxon>
        <taxon>Cannaceae</taxon>
        <taxon>Canna</taxon>
    </lineage>
</organism>
<feature type="compositionally biased region" description="Basic and acidic residues" evidence="1">
    <location>
        <begin position="84"/>
        <end position="107"/>
    </location>
</feature>
<proteinExistence type="predicted"/>
<dbReference type="Proteomes" id="UP001327560">
    <property type="component" value="Chromosome 3"/>
</dbReference>
<protein>
    <submittedName>
        <fullName evidence="2">Uncharacterized protein</fullName>
    </submittedName>
</protein>
<gene>
    <name evidence="2" type="ORF">Cni_G11177</name>
</gene>
<accession>A0AAQ3QAZ8</accession>
<sequence>MALVRGCHWSQQFVVGAMVARELILGCHRFSRGADELSSGAPEDLVLGSWGDVVGKQDDSELHLAARMSTRSCSAAGTPNSGRTKVEAKKMQTRGRVQENRYLETRRGRVLQSR</sequence>
<evidence type="ECO:0000313" key="2">
    <source>
        <dbReference type="EMBL" id="WOL02458.1"/>
    </source>
</evidence>
<dbReference type="EMBL" id="CP136892">
    <property type="protein sequence ID" value="WOL02458.1"/>
    <property type="molecule type" value="Genomic_DNA"/>
</dbReference>
<keyword evidence="3" id="KW-1185">Reference proteome</keyword>